<dbReference type="InterPro" id="IPR037914">
    <property type="entry name" value="SpoVT-AbrB_sf"/>
</dbReference>
<dbReference type="SMART" id="SM00966">
    <property type="entry name" value="SpoVT_AbrB"/>
    <property type="match status" value="1"/>
</dbReference>
<name>A0A7Y9LDI7_9ACTN</name>
<dbReference type="SUPFAM" id="SSF89447">
    <property type="entry name" value="AbrB/MazE/MraZ-like"/>
    <property type="match status" value="1"/>
</dbReference>
<dbReference type="Pfam" id="PF04014">
    <property type="entry name" value="MazE_antitoxin"/>
    <property type="match status" value="1"/>
</dbReference>
<evidence type="ECO:0000313" key="3">
    <source>
        <dbReference type="Proteomes" id="UP000569914"/>
    </source>
</evidence>
<dbReference type="RefSeq" id="WP_179752503.1">
    <property type="nucleotide sequence ID" value="NZ_JACCBU010000001.1"/>
</dbReference>
<dbReference type="EMBL" id="JACCBU010000001">
    <property type="protein sequence ID" value="NYE71986.1"/>
    <property type="molecule type" value="Genomic_DNA"/>
</dbReference>
<dbReference type="AlphaFoldDB" id="A0A7Y9LDI7"/>
<evidence type="ECO:0000313" key="2">
    <source>
        <dbReference type="EMBL" id="NYE71986.1"/>
    </source>
</evidence>
<feature type="domain" description="SpoVT-AbrB" evidence="1">
    <location>
        <begin position="21"/>
        <end position="67"/>
    </location>
</feature>
<comment type="caution">
    <text evidence="2">The sequence shown here is derived from an EMBL/GenBank/DDBJ whole genome shotgun (WGS) entry which is preliminary data.</text>
</comment>
<protein>
    <submittedName>
        <fullName evidence="2">AbrB family looped-hinge helix DNA binding protein</fullName>
    </submittedName>
</protein>
<gene>
    <name evidence="2" type="ORF">BKA15_003315</name>
</gene>
<accession>A0A7Y9LDI7</accession>
<keyword evidence="3" id="KW-1185">Reference proteome</keyword>
<organism evidence="2 3">
    <name type="scientific">Microlunatus parietis</name>
    <dbReference type="NCBI Taxonomy" id="682979"/>
    <lineage>
        <taxon>Bacteria</taxon>
        <taxon>Bacillati</taxon>
        <taxon>Actinomycetota</taxon>
        <taxon>Actinomycetes</taxon>
        <taxon>Propionibacteriales</taxon>
        <taxon>Propionibacteriaceae</taxon>
        <taxon>Microlunatus</taxon>
    </lineage>
</organism>
<reference evidence="2 3" key="1">
    <citation type="submission" date="2020-07" db="EMBL/GenBank/DDBJ databases">
        <title>Sequencing the genomes of 1000 actinobacteria strains.</title>
        <authorList>
            <person name="Klenk H.-P."/>
        </authorList>
    </citation>
    <scope>NUCLEOTIDE SEQUENCE [LARGE SCALE GENOMIC DNA]</scope>
    <source>
        <strain evidence="2 3">DSM 22083</strain>
    </source>
</reference>
<evidence type="ECO:0000259" key="1">
    <source>
        <dbReference type="SMART" id="SM00966"/>
    </source>
</evidence>
<proteinExistence type="predicted"/>
<dbReference type="InterPro" id="IPR007159">
    <property type="entry name" value="SpoVT-AbrB_dom"/>
</dbReference>
<dbReference type="Gene3D" id="2.10.260.10">
    <property type="match status" value="1"/>
</dbReference>
<dbReference type="Proteomes" id="UP000569914">
    <property type="component" value="Unassembled WGS sequence"/>
</dbReference>
<sequence>MAEETGATTYGPGGRGFYGAVTVSERGQIVIPAQARRDLNIRPGDKLLVLGDPAQGLALATLDRLITNWQGPAAVLEQIAEHARDPRPEEEPEP</sequence>
<dbReference type="GO" id="GO:0003677">
    <property type="term" value="F:DNA binding"/>
    <property type="evidence" value="ECO:0007669"/>
    <property type="project" value="InterPro"/>
</dbReference>
<dbReference type="NCBIfam" id="TIGR01439">
    <property type="entry name" value="lp_hng_hel_AbrB"/>
    <property type="match status" value="1"/>
</dbReference>